<comment type="caution">
    <text evidence="1">The sequence shown here is derived from an EMBL/GenBank/DDBJ whole genome shotgun (WGS) entry which is preliminary data.</text>
</comment>
<name>A0A9D9IR71_9BACT</name>
<dbReference type="InterPro" id="IPR043129">
    <property type="entry name" value="ATPase_NBD"/>
</dbReference>
<sequence length="279" mass="31066">MKIIADSSASRTEWALVDGASVVEHAFTKGLNPFFQTRRDISHSIRLDLPEAFLKRRWEHIYFYGAGCIGQEKKKIVESSLIAQFKSPVTVESDLLGAARGLLVTEPGLACILGSGSNSCYYDGKEVVKNVRSLGFVLGDEGSASYMGKLFVGDCLKNIAPENLRNAFYEYIKQTPDEIMYSIYNNNLPGNTLSVYSRFLQDKLDIDYVYNLVYTSIDAFFTRNVVQYDYAGKTVCFVGSNACAYSDVLVEVARKYGITIHKILPSSMPGLVKYHSIKG</sequence>
<dbReference type="EMBL" id="JADIMC010000088">
    <property type="protein sequence ID" value="MBO8476880.1"/>
    <property type="molecule type" value="Genomic_DNA"/>
</dbReference>
<evidence type="ECO:0000313" key="2">
    <source>
        <dbReference type="Proteomes" id="UP000823598"/>
    </source>
</evidence>
<reference evidence="1" key="2">
    <citation type="journal article" date="2021" name="PeerJ">
        <title>Extensive microbial diversity within the chicken gut microbiome revealed by metagenomics and culture.</title>
        <authorList>
            <person name="Gilroy R."/>
            <person name="Ravi A."/>
            <person name="Getino M."/>
            <person name="Pursley I."/>
            <person name="Horton D.L."/>
            <person name="Alikhan N.F."/>
            <person name="Baker D."/>
            <person name="Gharbi K."/>
            <person name="Hall N."/>
            <person name="Watson M."/>
            <person name="Adriaenssens E.M."/>
            <person name="Foster-Nyarko E."/>
            <person name="Jarju S."/>
            <person name="Secka A."/>
            <person name="Antonio M."/>
            <person name="Oren A."/>
            <person name="Chaudhuri R.R."/>
            <person name="La Ragione R."/>
            <person name="Hildebrand F."/>
            <person name="Pallen M.J."/>
        </authorList>
    </citation>
    <scope>NUCLEOTIDE SEQUENCE</scope>
    <source>
        <strain evidence="1">6919</strain>
    </source>
</reference>
<dbReference type="Proteomes" id="UP000823598">
    <property type="component" value="Unassembled WGS sequence"/>
</dbReference>
<organism evidence="1 2">
    <name type="scientific">Candidatus Limisoma faecipullorum</name>
    <dbReference type="NCBI Taxonomy" id="2840854"/>
    <lineage>
        <taxon>Bacteria</taxon>
        <taxon>Pseudomonadati</taxon>
        <taxon>Bacteroidota</taxon>
        <taxon>Bacteroidia</taxon>
        <taxon>Bacteroidales</taxon>
        <taxon>Candidatus Limisoma</taxon>
    </lineage>
</organism>
<dbReference type="CDD" id="cd24079">
    <property type="entry name" value="ASKHA_NBD_PG1100-like"/>
    <property type="match status" value="1"/>
</dbReference>
<gene>
    <name evidence="1" type="ORF">IAB88_07795</name>
</gene>
<dbReference type="SUPFAM" id="SSF53067">
    <property type="entry name" value="Actin-like ATPase domain"/>
    <property type="match status" value="2"/>
</dbReference>
<evidence type="ECO:0000313" key="1">
    <source>
        <dbReference type="EMBL" id="MBO8476880.1"/>
    </source>
</evidence>
<evidence type="ECO:0008006" key="3">
    <source>
        <dbReference type="Google" id="ProtNLM"/>
    </source>
</evidence>
<protein>
    <recommendedName>
        <fullName evidence="3">ATPase BadF/BadG/BcrA/BcrD type domain-containing protein</fullName>
    </recommendedName>
</protein>
<proteinExistence type="predicted"/>
<accession>A0A9D9IR71</accession>
<dbReference type="Gene3D" id="1.10.720.160">
    <property type="match status" value="1"/>
</dbReference>
<dbReference type="AlphaFoldDB" id="A0A9D9IR71"/>
<dbReference type="Gene3D" id="3.30.420.40">
    <property type="match status" value="2"/>
</dbReference>
<reference evidence="1" key="1">
    <citation type="submission" date="2020-10" db="EMBL/GenBank/DDBJ databases">
        <authorList>
            <person name="Gilroy R."/>
        </authorList>
    </citation>
    <scope>NUCLEOTIDE SEQUENCE</scope>
    <source>
        <strain evidence="1">6919</strain>
    </source>
</reference>